<dbReference type="SMART" id="SM00091">
    <property type="entry name" value="PAS"/>
    <property type="match status" value="2"/>
</dbReference>
<comment type="catalytic activity">
    <reaction evidence="1">
        <text>ATP + protein L-histidine = ADP + protein N-phospho-L-histidine.</text>
        <dbReference type="EC" id="2.7.13.3"/>
    </reaction>
</comment>
<dbReference type="NCBIfam" id="TIGR00229">
    <property type="entry name" value="sensory_box"/>
    <property type="match status" value="1"/>
</dbReference>
<dbReference type="Pfam" id="PF00072">
    <property type="entry name" value="Response_reg"/>
    <property type="match status" value="1"/>
</dbReference>
<dbReference type="InterPro" id="IPR001789">
    <property type="entry name" value="Sig_transdc_resp-reg_receiver"/>
</dbReference>
<feature type="compositionally biased region" description="Pro residues" evidence="7">
    <location>
        <begin position="1"/>
        <end position="30"/>
    </location>
</feature>
<dbReference type="SUPFAM" id="SSF55785">
    <property type="entry name" value="PYP-like sensor domain (PAS domain)"/>
    <property type="match status" value="2"/>
</dbReference>
<evidence type="ECO:0000313" key="12">
    <source>
        <dbReference type="EMBL" id="BDU68227.1"/>
    </source>
</evidence>
<dbReference type="InterPro" id="IPR000700">
    <property type="entry name" value="PAS-assoc_C"/>
</dbReference>
<feature type="coiled-coil region" evidence="6">
    <location>
        <begin position="280"/>
        <end position="307"/>
    </location>
</feature>
<feature type="domain" description="Histidine kinase" evidence="8">
    <location>
        <begin position="314"/>
        <end position="535"/>
    </location>
</feature>
<accession>A0ABM8DMS1</accession>
<dbReference type="CDD" id="cd17546">
    <property type="entry name" value="REC_hyHK_CKI1_RcsC-like"/>
    <property type="match status" value="1"/>
</dbReference>
<dbReference type="SUPFAM" id="SSF47384">
    <property type="entry name" value="Homodimeric domain of signal transducing histidine kinase"/>
    <property type="match status" value="1"/>
</dbReference>
<evidence type="ECO:0000313" key="13">
    <source>
        <dbReference type="Proteomes" id="UP001242010"/>
    </source>
</evidence>
<feature type="region of interest" description="Disordered" evidence="7">
    <location>
        <begin position="1"/>
        <end position="34"/>
    </location>
</feature>
<dbReference type="PROSITE" id="PS50112">
    <property type="entry name" value="PAS"/>
    <property type="match status" value="1"/>
</dbReference>
<dbReference type="Gene3D" id="3.30.450.20">
    <property type="entry name" value="PAS domain"/>
    <property type="match status" value="2"/>
</dbReference>
<dbReference type="Gene3D" id="3.40.50.2300">
    <property type="match status" value="1"/>
</dbReference>
<name>A0ABM8DMS1_9BACT</name>
<keyword evidence="3 5" id="KW-0597">Phosphoprotein</keyword>
<evidence type="ECO:0000256" key="2">
    <source>
        <dbReference type="ARBA" id="ARBA00012438"/>
    </source>
</evidence>
<dbReference type="CDD" id="cd00130">
    <property type="entry name" value="PAS"/>
    <property type="match status" value="1"/>
</dbReference>
<dbReference type="EC" id="2.7.13.3" evidence="2"/>
<dbReference type="Gene3D" id="3.30.565.10">
    <property type="entry name" value="Histidine kinase-like ATPase, C-terminal domain"/>
    <property type="match status" value="1"/>
</dbReference>
<dbReference type="InterPro" id="IPR036890">
    <property type="entry name" value="HATPase_C_sf"/>
</dbReference>
<dbReference type="InterPro" id="IPR011006">
    <property type="entry name" value="CheY-like_superfamily"/>
</dbReference>
<dbReference type="SUPFAM" id="SSF55874">
    <property type="entry name" value="ATPase domain of HSP90 chaperone/DNA topoisomerase II/histidine kinase"/>
    <property type="match status" value="1"/>
</dbReference>
<dbReference type="Proteomes" id="UP001242010">
    <property type="component" value="Chromosome"/>
</dbReference>
<sequence length="817" mass="88993">MPTEAHPPFPSLTPTPGGPLAPTPGGPPAPAQGEADRYRALVDHLKEVVFQIDRQGHWSLLNPAWTQLTGFGVAESLGRPFLDYLHPADKPRYLNMLTYAVDTGQDAFEGEFRIPRENGEVKWVEAYQRISFDEAGVVRGVTGTFSDVTERKHTEIVLRVATSRLRTLIENMQAGILVETEGRRIALLNETFCWMFQVPVPAHVLVESETRDLLEECLPLLESPEAFLARQEEVAAARLPVTGEEWRLKDGRILSRDFVPIQVGEDYLGHLWQYHDITDRRRAELKLEEAAQELARARDKALELSGLKSEFLANMSHEIRTPMNGIIGMTGLLLDTPLGAEQRQYAETVRSCGESLLTLINDILDFSKIEAGKLEMEILDFDLLSVVEDVMAVLAMKAQAKGVELGVFVDPATPLSVTGDPTRLRQVLTNLMDNALKFTHDGSVEVRVHPEAEGRAGGLLRVEVRDTGIGMRPEVVERLFTSFFQGDSSTTRKYGGTGLGLTICKRLVELMGGEIGVESLPGEGSTFWFTLGLGTRGCQPPLRNPVGEVLLAGLPPATTRLLEEQLRVWGLDAHLMPKGADPASWLHGLRRPGALVLAGSACIEALQGAAQGAAGDCTVALVSPLYQPELREAATRHGVQAFLPLPIRPSQLRALLEPAGPAAGGPAKAAAIGPSGGPVPVRVLLAEDNLVNQKVALTLLSRFGIKADVVATGVEALDALVGVSYDLVLMDCQMPEMDGYEATRRLRERERGRRRLPVVAMTANAMVGDRERCLEAGMDDHIPKPVRVPDLHRALARWLPAGAVPPVPDAHPLTGEV</sequence>
<evidence type="ECO:0000256" key="7">
    <source>
        <dbReference type="SAM" id="MobiDB-lite"/>
    </source>
</evidence>
<dbReference type="PANTHER" id="PTHR45339:SF1">
    <property type="entry name" value="HYBRID SIGNAL TRANSDUCTION HISTIDINE KINASE J"/>
    <property type="match status" value="1"/>
</dbReference>
<dbReference type="Pfam" id="PF00989">
    <property type="entry name" value="PAS"/>
    <property type="match status" value="1"/>
</dbReference>
<evidence type="ECO:0000256" key="3">
    <source>
        <dbReference type="ARBA" id="ARBA00022553"/>
    </source>
</evidence>
<dbReference type="InterPro" id="IPR005467">
    <property type="entry name" value="His_kinase_dom"/>
</dbReference>
<dbReference type="PROSITE" id="PS50110">
    <property type="entry name" value="RESPONSE_REGULATORY"/>
    <property type="match status" value="1"/>
</dbReference>
<dbReference type="InterPro" id="IPR013767">
    <property type="entry name" value="PAS_fold"/>
</dbReference>
<feature type="domain" description="Response regulatory" evidence="9">
    <location>
        <begin position="682"/>
        <end position="799"/>
    </location>
</feature>
<dbReference type="SMART" id="SM00387">
    <property type="entry name" value="HATPase_c"/>
    <property type="match status" value="1"/>
</dbReference>
<dbReference type="CDD" id="cd00082">
    <property type="entry name" value="HisKA"/>
    <property type="match status" value="1"/>
</dbReference>
<dbReference type="PANTHER" id="PTHR45339">
    <property type="entry name" value="HYBRID SIGNAL TRANSDUCTION HISTIDINE KINASE J"/>
    <property type="match status" value="1"/>
</dbReference>
<dbReference type="InterPro" id="IPR000014">
    <property type="entry name" value="PAS"/>
</dbReference>
<dbReference type="SMART" id="SM00388">
    <property type="entry name" value="HisKA"/>
    <property type="match status" value="1"/>
</dbReference>
<dbReference type="CDD" id="cd16922">
    <property type="entry name" value="HATPase_EvgS-ArcB-TorS-like"/>
    <property type="match status" value="1"/>
</dbReference>
<feature type="domain" description="PAC" evidence="11">
    <location>
        <begin position="108"/>
        <end position="160"/>
    </location>
</feature>
<dbReference type="SUPFAM" id="SSF52172">
    <property type="entry name" value="CheY-like"/>
    <property type="match status" value="2"/>
</dbReference>
<dbReference type="Pfam" id="PF00512">
    <property type="entry name" value="HisKA"/>
    <property type="match status" value="1"/>
</dbReference>
<dbReference type="RefSeq" id="WP_286354851.1">
    <property type="nucleotide sequence ID" value="NZ_AP027079.1"/>
</dbReference>
<dbReference type="SMART" id="SM00448">
    <property type="entry name" value="REC"/>
    <property type="match status" value="1"/>
</dbReference>
<proteinExistence type="predicted"/>
<dbReference type="PRINTS" id="PR00344">
    <property type="entry name" value="BCTRLSENSOR"/>
</dbReference>
<feature type="modified residue" description="4-aspartylphosphate" evidence="5">
    <location>
        <position position="731"/>
    </location>
</feature>
<evidence type="ECO:0000259" key="11">
    <source>
        <dbReference type="PROSITE" id="PS50113"/>
    </source>
</evidence>
<dbReference type="PROSITE" id="PS50113">
    <property type="entry name" value="PAC"/>
    <property type="match status" value="1"/>
</dbReference>
<dbReference type="Gene3D" id="1.10.287.130">
    <property type="match status" value="1"/>
</dbReference>
<keyword evidence="4" id="KW-0902">Two-component regulatory system</keyword>
<evidence type="ECO:0000256" key="5">
    <source>
        <dbReference type="PROSITE-ProRule" id="PRU00169"/>
    </source>
</evidence>
<protein>
    <recommendedName>
        <fullName evidence="2">histidine kinase</fullName>
        <ecNumber evidence="2">2.7.13.3</ecNumber>
    </recommendedName>
</protein>
<evidence type="ECO:0000256" key="4">
    <source>
        <dbReference type="ARBA" id="ARBA00023012"/>
    </source>
</evidence>
<dbReference type="InterPro" id="IPR004358">
    <property type="entry name" value="Sig_transdc_His_kin-like_C"/>
</dbReference>
<dbReference type="InterPro" id="IPR003594">
    <property type="entry name" value="HATPase_dom"/>
</dbReference>
<keyword evidence="6" id="KW-0175">Coiled coil</keyword>
<gene>
    <name evidence="12" type="ORF">GETHOR_03280</name>
</gene>
<evidence type="ECO:0000256" key="6">
    <source>
        <dbReference type="SAM" id="Coils"/>
    </source>
</evidence>
<dbReference type="InterPro" id="IPR036097">
    <property type="entry name" value="HisK_dim/P_sf"/>
</dbReference>
<dbReference type="InterPro" id="IPR003661">
    <property type="entry name" value="HisK_dim/P_dom"/>
</dbReference>
<evidence type="ECO:0000256" key="1">
    <source>
        <dbReference type="ARBA" id="ARBA00000085"/>
    </source>
</evidence>
<keyword evidence="13" id="KW-1185">Reference proteome</keyword>
<feature type="domain" description="PAS" evidence="10">
    <location>
        <begin position="34"/>
        <end position="104"/>
    </location>
</feature>
<dbReference type="Pfam" id="PF02518">
    <property type="entry name" value="HATPase_c"/>
    <property type="match status" value="1"/>
</dbReference>
<organism evidence="12 13">
    <name type="scientific">Geothrix oryzae</name>
    <dbReference type="NCBI Taxonomy" id="2927975"/>
    <lineage>
        <taxon>Bacteria</taxon>
        <taxon>Pseudomonadati</taxon>
        <taxon>Acidobacteriota</taxon>
        <taxon>Holophagae</taxon>
        <taxon>Holophagales</taxon>
        <taxon>Holophagaceae</taxon>
        <taxon>Geothrix</taxon>
    </lineage>
</organism>
<evidence type="ECO:0000259" key="10">
    <source>
        <dbReference type="PROSITE" id="PS50112"/>
    </source>
</evidence>
<evidence type="ECO:0000259" key="8">
    <source>
        <dbReference type="PROSITE" id="PS50109"/>
    </source>
</evidence>
<reference evidence="13" key="1">
    <citation type="journal article" date="2023" name="Int. J. Syst. Evol. Microbiol.">
        <title>Mesoterricola silvestris gen. nov., sp. nov., Mesoterricola sediminis sp. nov., Geothrix oryzae sp. nov., Geothrix edaphica sp. nov., Geothrix rubra sp. nov., and Geothrix limicola sp. nov., six novel members of Acidobacteriota isolated from soils.</title>
        <authorList>
            <person name="Itoh H."/>
            <person name="Sugisawa Y."/>
            <person name="Mise K."/>
            <person name="Xu Z."/>
            <person name="Kuniyasu M."/>
            <person name="Ushijima N."/>
            <person name="Kawano K."/>
            <person name="Kobayashi E."/>
            <person name="Shiratori Y."/>
            <person name="Masuda Y."/>
            <person name="Senoo K."/>
        </authorList>
    </citation>
    <scope>NUCLEOTIDE SEQUENCE [LARGE SCALE GENOMIC DNA]</scope>
    <source>
        <strain evidence="13">Red222</strain>
    </source>
</reference>
<evidence type="ECO:0000259" key="9">
    <source>
        <dbReference type="PROSITE" id="PS50110"/>
    </source>
</evidence>
<dbReference type="EMBL" id="AP027079">
    <property type="protein sequence ID" value="BDU68227.1"/>
    <property type="molecule type" value="Genomic_DNA"/>
</dbReference>
<dbReference type="Pfam" id="PF13188">
    <property type="entry name" value="PAS_8"/>
    <property type="match status" value="1"/>
</dbReference>
<dbReference type="InterPro" id="IPR035965">
    <property type="entry name" value="PAS-like_dom_sf"/>
</dbReference>
<dbReference type="PROSITE" id="PS50109">
    <property type="entry name" value="HIS_KIN"/>
    <property type="match status" value="1"/>
</dbReference>